<feature type="transmembrane region" description="Helical" evidence="9">
    <location>
        <begin position="60"/>
        <end position="80"/>
    </location>
</feature>
<dbReference type="Gene3D" id="1.20.1250.20">
    <property type="entry name" value="MFS general substrate transporter like domains"/>
    <property type="match status" value="1"/>
</dbReference>
<dbReference type="Proteomes" id="UP000466785">
    <property type="component" value="Chromosome"/>
</dbReference>
<dbReference type="PANTHER" id="PTHR23517">
    <property type="entry name" value="RESISTANCE PROTEIN MDTM, PUTATIVE-RELATED-RELATED"/>
    <property type="match status" value="1"/>
</dbReference>
<proteinExistence type="inferred from homology"/>
<sequence>MTTRERGETRTVFGHPIGLTNLFGVELWERFSFYGMLTILGYYLYYSVTDGGLGLPQSTATGIVGAYGGLVYLSTVLGGWIADRLLGMERTVFYGGVVVMIGHIALAVLPGLTGVGVGLVCVALGSGALKANASSLLGTLYEKGDPRADGGFTLFYLGINLGAFIGPLITGLLQTRIGFHWGFGAAAVGMALGLAQYVFFRRNLGEHGRHVPNPLPRSAVTRTVAIVVAGLVVIGVAIALGLVTLANLSQITTGVIIVASIGYFAIMLTSDQVTGEERIRVRAFIPLFIANAVFWSLFQQIFTVLAVYSDERMNWSIFGWTAPSSWIGSIEPVWIIALSPLFAIMWTKLGNRAPTTPRKFAYGVIGMGLAFLCFVPLAGMSGATVPALLVMAIMAVFAVSELLLSPIGLSVTTKLAPEAFRAQMMALYFFSVGLGTAMSGLLAGYYDADREVAYFGILGLIAVVVGAVVFAIAPWISRQMEGVH</sequence>
<gene>
    <name evidence="11" type="ORF">MPOR_39680</name>
</gene>
<feature type="transmembrane region" description="Helical" evidence="9">
    <location>
        <begin position="115"/>
        <end position="141"/>
    </location>
</feature>
<evidence type="ECO:0000256" key="9">
    <source>
        <dbReference type="SAM" id="Phobius"/>
    </source>
</evidence>
<dbReference type="Pfam" id="PF00854">
    <property type="entry name" value="PTR2"/>
    <property type="match status" value="1"/>
</dbReference>
<feature type="transmembrane region" description="Helical" evidence="9">
    <location>
        <begin position="385"/>
        <end position="404"/>
    </location>
</feature>
<evidence type="ECO:0000256" key="7">
    <source>
        <dbReference type="ARBA" id="ARBA00023136"/>
    </source>
</evidence>
<evidence type="ECO:0000313" key="12">
    <source>
        <dbReference type="Proteomes" id="UP000466785"/>
    </source>
</evidence>
<evidence type="ECO:0000256" key="3">
    <source>
        <dbReference type="ARBA" id="ARBA00022448"/>
    </source>
</evidence>
<dbReference type="AlphaFoldDB" id="A0A6N4VB33"/>
<dbReference type="InterPro" id="IPR018456">
    <property type="entry name" value="PTR2_symporter_CS"/>
</dbReference>
<feature type="transmembrane region" description="Helical" evidence="9">
    <location>
        <begin position="326"/>
        <end position="347"/>
    </location>
</feature>
<dbReference type="PANTHER" id="PTHR23517:SF15">
    <property type="entry name" value="PROTON-DEPENDENT OLIGOPEPTIDE FAMILY TRANSPORT PROTEIN"/>
    <property type="match status" value="1"/>
</dbReference>
<keyword evidence="3 8" id="KW-0813">Transport</keyword>
<feature type="transmembrane region" description="Helical" evidence="9">
    <location>
        <begin position="31"/>
        <end position="48"/>
    </location>
</feature>
<feature type="transmembrane region" description="Helical" evidence="9">
    <location>
        <begin position="153"/>
        <end position="173"/>
    </location>
</feature>
<dbReference type="RefSeq" id="WP_163676739.1">
    <property type="nucleotide sequence ID" value="NZ_AP022570.1"/>
</dbReference>
<dbReference type="GO" id="GO:0006857">
    <property type="term" value="P:oligopeptide transport"/>
    <property type="evidence" value="ECO:0007669"/>
    <property type="project" value="InterPro"/>
</dbReference>
<protein>
    <submittedName>
        <fullName evidence="11">MFS transporter</fullName>
    </submittedName>
</protein>
<keyword evidence="7 9" id="KW-0472">Membrane</keyword>
<comment type="similarity">
    <text evidence="2 8">Belongs to the major facilitator superfamily. Proton-dependent oligopeptide transporter (POT/PTR) (TC 2.A.17) family.</text>
</comment>
<dbReference type="InterPro" id="IPR005279">
    <property type="entry name" value="Dipep/tripep_permease"/>
</dbReference>
<name>A0A6N4VB33_9MYCO</name>
<feature type="transmembrane region" description="Helical" evidence="9">
    <location>
        <begin position="359"/>
        <end position="379"/>
    </location>
</feature>
<reference evidence="11 12" key="1">
    <citation type="journal article" date="2019" name="Emerg. Microbes Infect.">
        <title>Comprehensive subspecies identification of 175 nontuberculous mycobacteria species based on 7547 genomic profiles.</title>
        <authorList>
            <person name="Matsumoto Y."/>
            <person name="Kinjo T."/>
            <person name="Motooka D."/>
            <person name="Nabeya D."/>
            <person name="Jung N."/>
            <person name="Uechi K."/>
            <person name="Horii T."/>
            <person name="Iida T."/>
            <person name="Fujita J."/>
            <person name="Nakamura S."/>
        </authorList>
    </citation>
    <scope>NUCLEOTIDE SEQUENCE [LARGE SCALE GENOMIC DNA]</scope>
    <source>
        <strain evidence="11 12">JCM 12603</strain>
    </source>
</reference>
<feature type="transmembrane region" description="Helical" evidence="9">
    <location>
        <begin position="281"/>
        <end position="306"/>
    </location>
</feature>
<dbReference type="PROSITE" id="PS50850">
    <property type="entry name" value="MFS"/>
    <property type="match status" value="1"/>
</dbReference>
<evidence type="ECO:0000256" key="4">
    <source>
        <dbReference type="ARBA" id="ARBA00022475"/>
    </source>
</evidence>
<dbReference type="KEGG" id="mpof:MPOR_39680"/>
<evidence type="ECO:0000259" key="10">
    <source>
        <dbReference type="PROSITE" id="PS50850"/>
    </source>
</evidence>
<keyword evidence="6 9" id="KW-1133">Transmembrane helix</keyword>
<keyword evidence="5 8" id="KW-0812">Transmembrane</keyword>
<dbReference type="InterPro" id="IPR050171">
    <property type="entry name" value="MFS_Transporters"/>
</dbReference>
<dbReference type="GO" id="GO:0005886">
    <property type="term" value="C:plasma membrane"/>
    <property type="evidence" value="ECO:0007669"/>
    <property type="project" value="UniProtKB-SubCell"/>
</dbReference>
<dbReference type="GO" id="GO:1904680">
    <property type="term" value="F:peptide transmembrane transporter activity"/>
    <property type="evidence" value="ECO:0007669"/>
    <property type="project" value="InterPro"/>
</dbReference>
<evidence type="ECO:0000256" key="2">
    <source>
        <dbReference type="ARBA" id="ARBA00005982"/>
    </source>
</evidence>
<evidence type="ECO:0000256" key="5">
    <source>
        <dbReference type="ARBA" id="ARBA00022692"/>
    </source>
</evidence>
<dbReference type="InterPro" id="IPR020846">
    <property type="entry name" value="MFS_dom"/>
</dbReference>
<feature type="transmembrane region" description="Helical" evidence="9">
    <location>
        <begin position="92"/>
        <end position="109"/>
    </location>
</feature>
<accession>A0A6N4VB33</accession>
<dbReference type="EMBL" id="AP022570">
    <property type="protein sequence ID" value="BBX52942.1"/>
    <property type="molecule type" value="Genomic_DNA"/>
</dbReference>
<feature type="transmembrane region" description="Helical" evidence="9">
    <location>
        <begin position="425"/>
        <end position="446"/>
    </location>
</feature>
<feature type="transmembrane region" description="Helical" evidence="9">
    <location>
        <begin position="452"/>
        <end position="476"/>
    </location>
</feature>
<dbReference type="NCBIfam" id="TIGR00924">
    <property type="entry name" value="yjdL_sub1_fam"/>
    <property type="match status" value="1"/>
</dbReference>
<organism evidence="11 12">
    <name type="scientific">Mycolicibacterium poriferae</name>
    <dbReference type="NCBI Taxonomy" id="39694"/>
    <lineage>
        <taxon>Bacteria</taxon>
        <taxon>Bacillati</taxon>
        <taxon>Actinomycetota</taxon>
        <taxon>Actinomycetes</taxon>
        <taxon>Mycobacteriales</taxon>
        <taxon>Mycobacteriaceae</taxon>
        <taxon>Mycolicibacterium</taxon>
    </lineage>
</organism>
<evidence type="ECO:0000256" key="6">
    <source>
        <dbReference type="ARBA" id="ARBA00022989"/>
    </source>
</evidence>
<feature type="transmembrane region" description="Helical" evidence="9">
    <location>
        <begin position="179"/>
        <end position="200"/>
    </location>
</feature>
<dbReference type="PROSITE" id="PS01022">
    <property type="entry name" value="PTR2_1"/>
    <property type="match status" value="1"/>
</dbReference>
<evidence type="ECO:0000256" key="1">
    <source>
        <dbReference type="ARBA" id="ARBA00004651"/>
    </source>
</evidence>
<dbReference type="SUPFAM" id="SSF103473">
    <property type="entry name" value="MFS general substrate transporter"/>
    <property type="match status" value="1"/>
</dbReference>
<feature type="domain" description="Major facilitator superfamily (MFS) profile" evidence="10">
    <location>
        <begin position="21"/>
        <end position="477"/>
    </location>
</feature>
<dbReference type="InterPro" id="IPR036259">
    <property type="entry name" value="MFS_trans_sf"/>
</dbReference>
<keyword evidence="12" id="KW-1185">Reference proteome</keyword>
<feature type="transmembrane region" description="Helical" evidence="9">
    <location>
        <begin position="220"/>
        <end position="245"/>
    </location>
</feature>
<evidence type="ECO:0000256" key="8">
    <source>
        <dbReference type="RuleBase" id="RU003755"/>
    </source>
</evidence>
<dbReference type="PROSITE" id="PS01023">
    <property type="entry name" value="PTR2_2"/>
    <property type="match status" value="1"/>
</dbReference>
<feature type="transmembrane region" description="Helical" evidence="9">
    <location>
        <begin position="251"/>
        <end position="269"/>
    </location>
</feature>
<dbReference type="InterPro" id="IPR000109">
    <property type="entry name" value="POT_fam"/>
</dbReference>
<dbReference type="CDD" id="cd17346">
    <property type="entry name" value="MFS_DtpA_like"/>
    <property type="match status" value="1"/>
</dbReference>
<evidence type="ECO:0000313" key="11">
    <source>
        <dbReference type="EMBL" id="BBX52942.1"/>
    </source>
</evidence>
<comment type="subcellular location">
    <subcellularLocation>
        <location evidence="1">Cell membrane</location>
        <topology evidence="1">Multi-pass membrane protein</topology>
    </subcellularLocation>
    <subcellularLocation>
        <location evidence="8">Membrane</location>
        <topology evidence="8">Multi-pass membrane protein</topology>
    </subcellularLocation>
</comment>
<keyword evidence="4" id="KW-1003">Cell membrane</keyword>